<proteinExistence type="predicted"/>
<comment type="caution">
    <text evidence="2">The sequence shown here is derived from an EMBL/GenBank/DDBJ whole genome shotgun (WGS) entry which is preliminary data.</text>
</comment>
<feature type="compositionally biased region" description="Basic and acidic residues" evidence="1">
    <location>
        <begin position="1"/>
        <end position="11"/>
    </location>
</feature>
<accession>A0A5N6K4I9</accession>
<dbReference type="EMBL" id="VIGI01000008">
    <property type="protein sequence ID" value="KAB8297227.1"/>
    <property type="molecule type" value="Genomic_DNA"/>
</dbReference>
<gene>
    <name evidence="2" type="ORF">EYC80_002598</name>
</gene>
<evidence type="ECO:0000313" key="3">
    <source>
        <dbReference type="Proteomes" id="UP000326757"/>
    </source>
</evidence>
<feature type="region of interest" description="Disordered" evidence="1">
    <location>
        <begin position="1"/>
        <end position="20"/>
    </location>
</feature>
<evidence type="ECO:0000256" key="1">
    <source>
        <dbReference type="SAM" id="MobiDB-lite"/>
    </source>
</evidence>
<sequence length="139" mass="15831">MERTQMTDNDQHIISSHQSPPIHTSIHIPISISILSKSTYITTGEREGRLQIRINGVIRGALGIFTFSLLRHYSRKPTASSWFSLLEAFSSGKQEMHSIFHHWRYFFFTINGAQHRAGSFDSIVSGVDLRATIKTLLMK</sequence>
<organism evidence="2 3">
    <name type="scientific">Monilinia laxa</name>
    <name type="common">Brown rot fungus</name>
    <name type="synonym">Sclerotinia laxa</name>
    <dbReference type="NCBI Taxonomy" id="61186"/>
    <lineage>
        <taxon>Eukaryota</taxon>
        <taxon>Fungi</taxon>
        <taxon>Dikarya</taxon>
        <taxon>Ascomycota</taxon>
        <taxon>Pezizomycotina</taxon>
        <taxon>Leotiomycetes</taxon>
        <taxon>Helotiales</taxon>
        <taxon>Sclerotiniaceae</taxon>
        <taxon>Monilinia</taxon>
    </lineage>
</organism>
<dbReference type="Proteomes" id="UP000326757">
    <property type="component" value="Unassembled WGS sequence"/>
</dbReference>
<keyword evidence="3" id="KW-1185">Reference proteome</keyword>
<name>A0A5N6K4I9_MONLA</name>
<dbReference type="AlphaFoldDB" id="A0A5N6K4I9"/>
<evidence type="ECO:0000313" key="2">
    <source>
        <dbReference type="EMBL" id="KAB8297227.1"/>
    </source>
</evidence>
<reference evidence="2 3" key="1">
    <citation type="submission" date="2019-06" db="EMBL/GenBank/DDBJ databases">
        <title>Genome Sequence of the Brown Rot Fungal Pathogen Monilinia laxa.</title>
        <authorList>
            <person name="De Miccolis Angelini R.M."/>
            <person name="Landi L."/>
            <person name="Abate D."/>
            <person name="Pollastro S."/>
            <person name="Romanazzi G."/>
            <person name="Faretra F."/>
        </authorList>
    </citation>
    <scope>NUCLEOTIDE SEQUENCE [LARGE SCALE GENOMIC DNA]</scope>
    <source>
        <strain evidence="2 3">Mlax316</strain>
    </source>
</reference>
<protein>
    <submittedName>
        <fullName evidence="2">Uncharacterized protein</fullName>
    </submittedName>
</protein>